<evidence type="ECO:0000256" key="8">
    <source>
        <dbReference type="ARBA" id="ARBA00023136"/>
    </source>
</evidence>
<dbReference type="GO" id="GO:0140114">
    <property type="term" value="P:cellular detoxification of fluoride"/>
    <property type="evidence" value="ECO:0007669"/>
    <property type="project" value="UniProtKB-UniRule"/>
</dbReference>
<evidence type="ECO:0000256" key="9">
    <source>
        <dbReference type="ARBA" id="ARBA00023303"/>
    </source>
</evidence>
<gene>
    <name evidence="12" type="primary">fluC</name>
    <name evidence="12" type="synonym">crcB</name>
    <name evidence="13" type="ORF">SAMN02745752_02347</name>
</gene>
<comment type="function">
    <text evidence="12">Fluoride-specific ion channel. Important for reducing fluoride concentration in the cell, thus reducing its toxicity.</text>
</comment>
<keyword evidence="12" id="KW-0813">Transport</keyword>
<evidence type="ECO:0000256" key="10">
    <source>
        <dbReference type="ARBA" id="ARBA00035120"/>
    </source>
</evidence>
<evidence type="ECO:0000256" key="12">
    <source>
        <dbReference type="HAMAP-Rule" id="MF_00454"/>
    </source>
</evidence>
<evidence type="ECO:0000256" key="5">
    <source>
        <dbReference type="ARBA" id="ARBA00022989"/>
    </source>
</evidence>
<keyword evidence="2 12" id="KW-1003">Cell membrane</keyword>
<evidence type="ECO:0000256" key="1">
    <source>
        <dbReference type="ARBA" id="ARBA00004651"/>
    </source>
</evidence>
<reference evidence="13 14" key="1">
    <citation type="submission" date="2016-11" db="EMBL/GenBank/DDBJ databases">
        <authorList>
            <person name="Jaros S."/>
            <person name="Januszkiewicz K."/>
            <person name="Wedrychowicz H."/>
        </authorList>
    </citation>
    <scope>NUCLEOTIDE SEQUENCE [LARGE SCALE GENOMIC DNA]</scope>
    <source>
        <strain evidence="13 14">DSM 21637</strain>
    </source>
</reference>
<keyword evidence="14" id="KW-1185">Reference proteome</keyword>
<feature type="binding site" evidence="12">
    <location>
        <position position="82"/>
    </location>
    <ligand>
        <name>Na(+)</name>
        <dbReference type="ChEBI" id="CHEBI:29101"/>
        <note>structural</note>
    </ligand>
</feature>
<protein>
    <recommendedName>
        <fullName evidence="12">Fluoride-specific ion channel FluC</fullName>
    </recommendedName>
</protein>
<feature type="transmembrane region" description="Helical" evidence="12">
    <location>
        <begin position="35"/>
        <end position="57"/>
    </location>
</feature>
<name>A0A1K1YNZ4_9GAMM</name>
<organism evidence="13 14">
    <name type="scientific">Marinospirillum alkaliphilum DSM 21637</name>
    <dbReference type="NCBI Taxonomy" id="1122209"/>
    <lineage>
        <taxon>Bacteria</taxon>
        <taxon>Pseudomonadati</taxon>
        <taxon>Pseudomonadota</taxon>
        <taxon>Gammaproteobacteria</taxon>
        <taxon>Oceanospirillales</taxon>
        <taxon>Oceanospirillaceae</taxon>
        <taxon>Marinospirillum</taxon>
    </lineage>
</organism>
<evidence type="ECO:0000256" key="6">
    <source>
        <dbReference type="ARBA" id="ARBA00023053"/>
    </source>
</evidence>
<feature type="transmembrane region" description="Helical" evidence="12">
    <location>
        <begin position="69"/>
        <end position="89"/>
    </location>
</feature>
<dbReference type="AlphaFoldDB" id="A0A1K1YNZ4"/>
<evidence type="ECO:0000256" key="7">
    <source>
        <dbReference type="ARBA" id="ARBA00023065"/>
    </source>
</evidence>
<comment type="subcellular location">
    <subcellularLocation>
        <location evidence="1 12">Cell membrane</location>
        <topology evidence="1 12">Multi-pass membrane protein</topology>
    </subcellularLocation>
</comment>
<keyword evidence="8 12" id="KW-0472">Membrane</keyword>
<dbReference type="InterPro" id="IPR003691">
    <property type="entry name" value="FluC"/>
</dbReference>
<dbReference type="PANTHER" id="PTHR28259:SF1">
    <property type="entry name" value="FLUORIDE EXPORT PROTEIN 1-RELATED"/>
    <property type="match status" value="1"/>
</dbReference>
<feature type="binding site" evidence="12">
    <location>
        <position position="79"/>
    </location>
    <ligand>
        <name>Na(+)</name>
        <dbReference type="ChEBI" id="CHEBI:29101"/>
        <note>structural</note>
    </ligand>
</feature>
<evidence type="ECO:0000256" key="4">
    <source>
        <dbReference type="ARBA" id="ARBA00022692"/>
    </source>
</evidence>
<feature type="transmembrane region" description="Helical" evidence="12">
    <location>
        <begin position="101"/>
        <end position="119"/>
    </location>
</feature>
<evidence type="ECO:0000313" key="14">
    <source>
        <dbReference type="Proteomes" id="UP000182350"/>
    </source>
</evidence>
<evidence type="ECO:0000256" key="11">
    <source>
        <dbReference type="ARBA" id="ARBA00035585"/>
    </source>
</evidence>
<keyword evidence="9 12" id="KW-0407">Ion channel</keyword>
<dbReference type="STRING" id="1122209.SAMN02745752_02347"/>
<keyword evidence="6 12" id="KW-0915">Sodium</keyword>
<proteinExistence type="inferred from homology"/>
<evidence type="ECO:0000313" key="13">
    <source>
        <dbReference type="EMBL" id="SFX63614.1"/>
    </source>
</evidence>
<dbReference type="Pfam" id="PF02537">
    <property type="entry name" value="CRCB"/>
    <property type="match status" value="1"/>
</dbReference>
<dbReference type="GO" id="GO:0046872">
    <property type="term" value="F:metal ion binding"/>
    <property type="evidence" value="ECO:0007669"/>
    <property type="project" value="UniProtKB-KW"/>
</dbReference>
<comment type="catalytic activity">
    <reaction evidence="11">
        <text>fluoride(in) = fluoride(out)</text>
        <dbReference type="Rhea" id="RHEA:76159"/>
        <dbReference type="ChEBI" id="CHEBI:17051"/>
    </reaction>
    <physiologicalReaction direction="left-to-right" evidence="11">
        <dbReference type="Rhea" id="RHEA:76160"/>
    </physiologicalReaction>
</comment>
<dbReference type="EMBL" id="FPJW01000008">
    <property type="protein sequence ID" value="SFX63614.1"/>
    <property type="molecule type" value="Genomic_DNA"/>
</dbReference>
<evidence type="ECO:0000256" key="3">
    <source>
        <dbReference type="ARBA" id="ARBA00022519"/>
    </source>
</evidence>
<dbReference type="RefSeq" id="WP_072326671.1">
    <property type="nucleotide sequence ID" value="NZ_FPJW01000008.1"/>
</dbReference>
<accession>A0A1K1YNZ4</accession>
<dbReference type="GO" id="GO:0005886">
    <property type="term" value="C:plasma membrane"/>
    <property type="evidence" value="ECO:0007669"/>
    <property type="project" value="UniProtKB-SubCell"/>
</dbReference>
<keyword evidence="5 12" id="KW-1133">Transmembrane helix</keyword>
<comment type="similarity">
    <text evidence="10 12">Belongs to the fluoride channel Fluc/FEX (TC 1.A.43) family.</text>
</comment>
<dbReference type="PANTHER" id="PTHR28259">
    <property type="entry name" value="FLUORIDE EXPORT PROTEIN 1-RELATED"/>
    <property type="match status" value="1"/>
</dbReference>
<keyword evidence="3" id="KW-0997">Cell inner membrane</keyword>
<keyword evidence="12" id="KW-0479">Metal-binding</keyword>
<keyword evidence="7 12" id="KW-0406">Ion transport</keyword>
<keyword evidence="4 12" id="KW-0812">Transmembrane</keyword>
<sequence>MMRWYPYAAVGLGSALGSLLRYLVSVTSLTALGPFFPWGTLFVNVLGSWLIAWLAVLGQRYAHGRVARWQPFLVAGFCGGFTTFSLFSLETFHLISLGRPGWALAYVLISLPLWLLAAWHGHKTAGKVLS</sequence>
<comment type="activity regulation">
    <text evidence="12">Na(+) is not transported, but it plays an essential structural role and its presence is essential for fluoride channel function.</text>
</comment>
<evidence type="ECO:0000256" key="2">
    <source>
        <dbReference type="ARBA" id="ARBA00022475"/>
    </source>
</evidence>
<dbReference type="HAMAP" id="MF_00454">
    <property type="entry name" value="FluC"/>
    <property type="match status" value="1"/>
</dbReference>
<dbReference type="Proteomes" id="UP000182350">
    <property type="component" value="Unassembled WGS sequence"/>
</dbReference>
<dbReference type="GO" id="GO:0062054">
    <property type="term" value="F:fluoride channel activity"/>
    <property type="evidence" value="ECO:0007669"/>
    <property type="project" value="UniProtKB-UniRule"/>
</dbReference>